<dbReference type="Proteomes" id="UP000199468">
    <property type="component" value="Unassembled WGS sequence"/>
</dbReference>
<keyword evidence="3" id="KW-1185">Reference proteome</keyword>
<evidence type="ECO:0000313" key="3">
    <source>
        <dbReference type="Proteomes" id="UP000199468"/>
    </source>
</evidence>
<name>A0ABY0P5S2_9HYPH</name>
<accession>A0ABY0P5S2</accession>
<gene>
    <name evidence="2" type="ORF">SAMN05421844_10852</name>
</gene>
<feature type="signal peptide" evidence="1">
    <location>
        <begin position="1"/>
        <end position="26"/>
    </location>
</feature>
<reference evidence="2 3" key="1">
    <citation type="submission" date="2016-10" db="EMBL/GenBank/DDBJ databases">
        <authorList>
            <person name="Varghese N."/>
            <person name="Submissions S."/>
        </authorList>
    </citation>
    <scope>NUCLEOTIDE SEQUENCE [LARGE SCALE GENOMIC DNA]</scope>
    <source>
        <strain evidence="2 3">DSM 26672</strain>
    </source>
</reference>
<keyword evidence="1" id="KW-0732">Signal</keyword>
<proteinExistence type="predicted"/>
<evidence type="ECO:0000313" key="2">
    <source>
        <dbReference type="EMBL" id="SDH33395.1"/>
    </source>
</evidence>
<dbReference type="EMBL" id="FNBZ01000008">
    <property type="protein sequence ID" value="SDH33395.1"/>
    <property type="molecule type" value="Genomic_DNA"/>
</dbReference>
<evidence type="ECO:0000256" key="1">
    <source>
        <dbReference type="SAM" id="SignalP"/>
    </source>
</evidence>
<comment type="caution">
    <text evidence="2">The sequence shown here is derived from an EMBL/GenBank/DDBJ whole genome shotgun (WGS) entry which is preliminary data.</text>
</comment>
<protein>
    <recommendedName>
        <fullName evidence="4">DUF3617 family protein</fullName>
    </recommendedName>
</protein>
<feature type="chain" id="PRO_5045541955" description="DUF3617 family protein" evidence="1">
    <location>
        <begin position="27"/>
        <end position="136"/>
    </location>
</feature>
<sequence>MKRGTKPVALALLAVAATAIGQPSLAVERLQGAWATSAASCDQVFAKRNGQLVFKHSAEGWSGFIATGKHIRGANATCDVISSKQKGDVLTVLLGCKTAVIFETSSVSVRFKPDGDVLRFDPEFPEVETSYHRCDK</sequence>
<organism evidence="2 3">
    <name type="scientific">Bosea robiniae</name>
    <dbReference type="NCBI Taxonomy" id="1036780"/>
    <lineage>
        <taxon>Bacteria</taxon>
        <taxon>Pseudomonadati</taxon>
        <taxon>Pseudomonadota</taxon>
        <taxon>Alphaproteobacteria</taxon>
        <taxon>Hyphomicrobiales</taxon>
        <taxon>Boseaceae</taxon>
        <taxon>Bosea</taxon>
    </lineage>
</organism>
<evidence type="ECO:0008006" key="4">
    <source>
        <dbReference type="Google" id="ProtNLM"/>
    </source>
</evidence>
<dbReference type="RefSeq" id="WP_139163611.1">
    <property type="nucleotide sequence ID" value="NZ_FNBZ01000008.1"/>
</dbReference>